<feature type="coiled-coil region" evidence="1">
    <location>
        <begin position="468"/>
        <end position="513"/>
    </location>
</feature>
<keyword evidence="6" id="KW-1185">Reference proteome</keyword>
<keyword evidence="3" id="KW-0812">Transmembrane</keyword>
<dbReference type="EMBL" id="JBHRTS010000007">
    <property type="protein sequence ID" value="MFC3195253.1"/>
    <property type="molecule type" value="Genomic_DNA"/>
</dbReference>
<feature type="compositionally biased region" description="Basic and acidic residues" evidence="2">
    <location>
        <begin position="390"/>
        <end position="418"/>
    </location>
</feature>
<dbReference type="CDD" id="cd07341">
    <property type="entry name" value="M56_BlaR1_MecR1_like"/>
    <property type="match status" value="1"/>
</dbReference>
<sequence length="520" mass="60070">MSWLLLQMLVIAGLMRWASQQPLSARHRLMIWRTGLISMTMIPFLSPQMAMIQLPWLPSEQAPSQWVPVTEQTAELFTSTPFSDSHNGFYGNWLMTLWLLVAVVLVIVWLKRFFHLWIITNQATKITDPGWSELVVACRQQLNLRQSPVLRTTRHLPSPCTWGFIRPVILLPDNISNPATRRMVLLHEMAHIKRGDWLWMTLAELTTMICWFNPFLWWVKRQLINGFETACDELVLQQSIKPSAYAETLLHFHQASQQQILNAVMMAEHSAMYHRLQSILNPPTRSFLMNHNKQLMITATVATLMALTGFTQLTQAHSPDEAAKYPNPPVAIAEPQAAPAPGAPPVIHPDMPVAPARIHAPDAIRIQPKPPVEGNHPATPRAPQIGNRVQRHEQQRREAQHRVRAEQRRTDQARHEQRLQLTQQRKALRTLEQSQLRQVIEQRQAIQTHAQPLVTAEERQLINERHRIRATEARLKAREQAIRTQQKQLNSERLRLLEQQQKIRLELDQAQQNNHIPTNQ</sequence>
<dbReference type="PANTHER" id="PTHR34978">
    <property type="entry name" value="POSSIBLE SENSOR-TRANSDUCER PROTEIN BLAR"/>
    <property type="match status" value="1"/>
</dbReference>
<feature type="region of interest" description="Disordered" evidence="2">
    <location>
        <begin position="368"/>
        <end position="418"/>
    </location>
</feature>
<evidence type="ECO:0000256" key="2">
    <source>
        <dbReference type="SAM" id="MobiDB-lite"/>
    </source>
</evidence>
<feature type="transmembrane region" description="Helical" evidence="3">
    <location>
        <begin position="90"/>
        <end position="110"/>
    </location>
</feature>
<protein>
    <submittedName>
        <fullName evidence="5">M56 family metallopeptidase</fullName>
    </submittedName>
</protein>
<proteinExistence type="predicted"/>
<dbReference type="InterPro" id="IPR052173">
    <property type="entry name" value="Beta-lactam_resp_regulator"/>
</dbReference>
<dbReference type="InterPro" id="IPR008756">
    <property type="entry name" value="Peptidase_M56"/>
</dbReference>
<reference evidence="6" key="1">
    <citation type="journal article" date="2019" name="Int. J. Syst. Evol. Microbiol.">
        <title>The Global Catalogue of Microorganisms (GCM) 10K type strain sequencing project: providing services to taxonomists for standard genome sequencing and annotation.</title>
        <authorList>
            <consortium name="The Broad Institute Genomics Platform"/>
            <consortium name="The Broad Institute Genome Sequencing Center for Infectious Disease"/>
            <person name="Wu L."/>
            <person name="Ma J."/>
        </authorList>
    </citation>
    <scope>NUCLEOTIDE SEQUENCE [LARGE SCALE GENOMIC DNA]</scope>
    <source>
        <strain evidence="6">KCTC 42953</strain>
    </source>
</reference>
<organism evidence="5 6">
    <name type="scientific">Marinicella sediminis</name>
    <dbReference type="NCBI Taxonomy" id="1792834"/>
    <lineage>
        <taxon>Bacteria</taxon>
        <taxon>Pseudomonadati</taxon>
        <taxon>Pseudomonadota</taxon>
        <taxon>Gammaproteobacteria</taxon>
        <taxon>Lysobacterales</taxon>
        <taxon>Marinicellaceae</taxon>
        <taxon>Marinicella</taxon>
    </lineage>
</organism>
<evidence type="ECO:0000256" key="1">
    <source>
        <dbReference type="SAM" id="Coils"/>
    </source>
</evidence>
<evidence type="ECO:0000256" key="3">
    <source>
        <dbReference type="SAM" id="Phobius"/>
    </source>
</evidence>
<feature type="transmembrane region" description="Helical" evidence="3">
    <location>
        <begin position="197"/>
        <end position="219"/>
    </location>
</feature>
<keyword evidence="3" id="KW-0472">Membrane</keyword>
<keyword evidence="3" id="KW-1133">Transmembrane helix</keyword>
<feature type="domain" description="Peptidase M56" evidence="4">
    <location>
        <begin position="14"/>
        <end position="278"/>
    </location>
</feature>
<gene>
    <name evidence="5" type="ORF">ACFODZ_13450</name>
</gene>
<dbReference type="PANTHER" id="PTHR34978:SF3">
    <property type="entry name" value="SLR0241 PROTEIN"/>
    <property type="match status" value="1"/>
</dbReference>
<evidence type="ECO:0000313" key="5">
    <source>
        <dbReference type="EMBL" id="MFC3195253.1"/>
    </source>
</evidence>
<comment type="caution">
    <text evidence="5">The sequence shown here is derived from an EMBL/GenBank/DDBJ whole genome shotgun (WGS) entry which is preliminary data.</text>
</comment>
<dbReference type="Proteomes" id="UP001595533">
    <property type="component" value="Unassembled WGS sequence"/>
</dbReference>
<accession>A0ABV7JEN0</accession>
<dbReference type="RefSeq" id="WP_157892844.1">
    <property type="nucleotide sequence ID" value="NZ_JBHRTS010000007.1"/>
</dbReference>
<dbReference type="Pfam" id="PF05569">
    <property type="entry name" value="Peptidase_M56"/>
    <property type="match status" value="1"/>
</dbReference>
<keyword evidence="1" id="KW-0175">Coiled coil</keyword>
<name>A0ABV7JEN0_9GAMM</name>
<evidence type="ECO:0000259" key="4">
    <source>
        <dbReference type="Pfam" id="PF05569"/>
    </source>
</evidence>
<evidence type="ECO:0000313" key="6">
    <source>
        <dbReference type="Proteomes" id="UP001595533"/>
    </source>
</evidence>